<dbReference type="OrthoDB" id="391988at2759"/>
<dbReference type="PANTHER" id="PTHR46498">
    <property type="entry name" value="GTP-BINDING PROTEIN 8"/>
    <property type="match status" value="1"/>
</dbReference>
<dbReference type="PROSITE" id="PS51706">
    <property type="entry name" value="G_ENGB"/>
    <property type="match status" value="1"/>
</dbReference>
<dbReference type="GO" id="GO:0046872">
    <property type="term" value="F:metal ion binding"/>
    <property type="evidence" value="ECO:0007669"/>
    <property type="project" value="UniProtKB-KW"/>
</dbReference>
<feature type="compositionally biased region" description="Basic and acidic residues" evidence="5">
    <location>
        <begin position="104"/>
        <end position="121"/>
    </location>
</feature>
<feature type="compositionally biased region" description="Basic and acidic residues" evidence="5">
    <location>
        <begin position="400"/>
        <end position="411"/>
    </location>
</feature>
<dbReference type="InterPro" id="IPR030393">
    <property type="entry name" value="G_ENGB_dom"/>
</dbReference>
<keyword evidence="2" id="KW-0547">Nucleotide-binding</keyword>
<accession>A0A3N2PP72</accession>
<keyword evidence="4" id="KW-0342">GTP-binding</keyword>
<feature type="region of interest" description="Disordered" evidence="5">
    <location>
        <begin position="158"/>
        <end position="188"/>
    </location>
</feature>
<dbReference type="GO" id="GO:0005525">
    <property type="term" value="F:GTP binding"/>
    <property type="evidence" value="ECO:0007669"/>
    <property type="project" value="UniProtKB-KW"/>
</dbReference>
<dbReference type="Gene3D" id="3.40.50.300">
    <property type="entry name" value="P-loop containing nucleotide triphosphate hydrolases"/>
    <property type="match status" value="1"/>
</dbReference>
<feature type="region of interest" description="Disordered" evidence="5">
    <location>
        <begin position="484"/>
        <end position="519"/>
    </location>
</feature>
<dbReference type="GO" id="GO:0005739">
    <property type="term" value="C:mitochondrion"/>
    <property type="evidence" value="ECO:0007669"/>
    <property type="project" value="TreeGrafter"/>
</dbReference>
<feature type="region of interest" description="Disordered" evidence="5">
    <location>
        <begin position="377"/>
        <end position="411"/>
    </location>
</feature>
<organism evidence="7 8">
    <name type="scientific">Sodiomyces alkalinus (strain CBS 110278 / VKM F-3762 / F11)</name>
    <name type="common">Alkaliphilic filamentous fungus</name>
    <dbReference type="NCBI Taxonomy" id="1314773"/>
    <lineage>
        <taxon>Eukaryota</taxon>
        <taxon>Fungi</taxon>
        <taxon>Dikarya</taxon>
        <taxon>Ascomycota</taxon>
        <taxon>Pezizomycotina</taxon>
        <taxon>Sordariomycetes</taxon>
        <taxon>Hypocreomycetidae</taxon>
        <taxon>Glomerellales</taxon>
        <taxon>Plectosphaerellaceae</taxon>
        <taxon>Sodiomyces</taxon>
    </lineage>
</organism>
<evidence type="ECO:0000256" key="5">
    <source>
        <dbReference type="SAM" id="MobiDB-lite"/>
    </source>
</evidence>
<dbReference type="Pfam" id="PF01926">
    <property type="entry name" value="MMR_HSR1"/>
    <property type="match status" value="1"/>
</dbReference>
<keyword evidence="1" id="KW-0479">Metal-binding</keyword>
<dbReference type="SUPFAM" id="SSF52540">
    <property type="entry name" value="P-loop containing nucleoside triphosphate hydrolases"/>
    <property type="match status" value="1"/>
</dbReference>
<feature type="region of interest" description="Disordered" evidence="5">
    <location>
        <begin position="89"/>
        <end position="129"/>
    </location>
</feature>
<evidence type="ECO:0000259" key="6">
    <source>
        <dbReference type="PROSITE" id="PS51706"/>
    </source>
</evidence>
<dbReference type="InterPro" id="IPR027417">
    <property type="entry name" value="P-loop_NTPase"/>
</dbReference>
<name>A0A3N2PP72_SODAK</name>
<gene>
    <name evidence="7" type="ORF">SODALDRAFT_352250</name>
</gene>
<reference evidence="7 8" key="1">
    <citation type="journal article" date="2018" name="Mol. Ecol.">
        <title>The obligate alkalophilic soda-lake fungus Sodiomyces alkalinus has shifted to a protein diet.</title>
        <authorList>
            <person name="Grum-Grzhimaylo A.A."/>
            <person name="Falkoski D.L."/>
            <person name="van den Heuvel J."/>
            <person name="Valero-Jimenez C.A."/>
            <person name="Min B."/>
            <person name="Choi I.G."/>
            <person name="Lipzen A."/>
            <person name="Daum C.G."/>
            <person name="Aanen D.K."/>
            <person name="Tsang A."/>
            <person name="Henrissat B."/>
            <person name="Bilanenko E.N."/>
            <person name="de Vries R.P."/>
            <person name="van Kan J.A.L."/>
            <person name="Grigoriev I.V."/>
            <person name="Debets A.J.M."/>
        </authorList>
    </citation>
    <scope>NUCLEOTIDE SEQUENCE [LARGE SCALE GENOMIC DNA]</scope>
    <source>
        <strain evidence="7 8">F11</strain>
    </source>
</reference>
<evidence type="ECO:0000256" key="4">
    <source>
        <dbReference type="ARBA" id="ARBA00023134"/>
    </source>
</evidence>
<evidence type="ECO:0000256" key="2">
    <source>
        <dbReference type="ARBA" id="ARBA00022741"/>
    </source>
</evidence>
<evidence type="ECO:0000313" key="8">
    <source>
        <dbReference type="Proteomes" id="UP000272025"/>
    </source>
</evidence>
<proteinExistence type="predicted"/>
<keyword evidence="8" id="KW-1185">Reference proteome</keyword>
<sequence length="536" mass="58018">MLTRRVTIPLGGSRPRLWRWCEGDTLSQEPSRRGFTASALRYPRLRPGARGALGLSARSTGTPPEDPCVSESRQPDIHGLDNAAVLRHSSTPGEQSASQVEPARSAEETTKARPAPEDKEVKKKQKKIPQGILTSAHDIWRAQSIYLESSYFTQNPVTPVATSKKTRSPPSVSSSPSPTKAAPPSSNLFLTTSPSPVLAASTSFFTSHPSTYLYSASTLRTHRRNSAVPEVALVGASNCGKSSFLNALVRKPGLARTSARAGHTTSLNAYGVGPAPSAKESARMKARVASTRGESVPTHSMVLVDTPGYGFRSRKEWGEGIVGYLRGRTMLRAVVCLVAVEKDGVSRLDQDVLRMVASLGRKVLVVLTKGDKLARDAMAGKGKDEKGKTTTKNKKKKRQPEKEETGKDNEDNALHAWTKEKMDDAARTVVRACRDVPEGALVPRVYLTAADMDKADGSWKTDPQGGHRGMAGVRLAILEMADLSAQAEGRGKGKSQPKEKRAEDVPPEVRAKESTPEVWGGETISFEDLENMYRSK</sequence>
<dbReference type="AlphaFoldDB" id="A0A3N2PP72"/>
<feature type="compositionally biased region" description="Polar residues" evidence="5">
    <location>
        <begin position="89"/>
        <end position="99"/>
    </location>
</feature>
<dbReference type="GO" id="GO:0016787">
    <property type="term" value="F:hydrolase activity"/>
    <property type="evidence" value="ECO:0007669"/>
    <property type="project" value="UniProtKB-KW"/>
</dbReference>
<dbReference type="InterPro" id="IPR052279">
    <property type="entry name" value="EngB_GTPase"/>
</dbReference>
<feature type="compositionally biased region" description="Basic residues" evidence="5">
    <location>
        <begin position="389"/>
        <end position="399"/>
    </location>
</feature>
<feature type="region of interest" description="Disordered" evidence="5">
    <location>
        <begin position="51"/>
        <end position="75"/>
    </location>
</feature>
<protein>
    <submittedName>
        <fullName evidence="7">P-loop containing nucleoside triphosphate hydrolase protein</fullName>
    </submittedName>
</protein>
<feature type="compositionally biased region" description="Basic and acidic residues" evidence="5">
    <location>
        <begin position="496"/>
        <end position="515"/>
    </location>
</feature>
<dbReference type="Proteomes" id="UP000272025">
    <property type="component" value="Unassembled WGS sequence"/>
</dbReference>
<feature type="compositionally biased region" description="Low complexity" evidence="5">
    <location>
        <begin position="168"/>
        <end position="186"/>
    </location>
</feature>
<evidence type="ECO:0000256" key="1">
    <source>
        <dbReference type="ARBA" id="ARBA00022723"/>
    </source>
</evidence>
<dbReference type="RefSeq" id="XP_028464030.1">
    <property type="nucleotide sequence ID" value="XM_028613586.1"/>
</dbReference>
<dbReference type="EMBL" id="ML119059">
    <property type="protein sequence ID" value="ROT36224.1"/>
    <property type="molecule type" value="Genomic_DNA"/>
</dbReference>
<dbReference type="STRING" id="1314773.A0A3N2PP72"/>
<evidence type="ECO:0000313" key="7">
    <source>
        <dbReference type="EMBL" id="ROT36224.1"/>
    </source>
</evidence>
<keyword evidence="3" id="KW-0460">Magnesium</keyword>
<keyword evidence="7" id="KW-0378">Hydrolase</keyword>
<dbReference type="PANTHER" id="PTHR46498:SF1">
    <property type="entry name" value="GTP-BINDING PROTEIN 8"/>
    <property type="match status" value="1"/>
</dbReference>
<evidence type="ECO:0000256" key="3">
    <source>
        <dbReference type="ARBA" id="ARBA00022842"/>
    </source>
</evidence>
<feature type="domain" description="EngB-type G" evidence="6">
    <location>
        <begin position="227"/>
        <end position="420"/>
    </location>
</feature>
<dbReference type="GeneID" id="39582064"/>
<dbReference type="InterPro" id="IPR006073">
    <property type="entry name" value="GTP-bd"/>
</dbReference>